<evidence type="ECO:0008006" key="8">
    <source>
        <dbReference type="Google" id="ProtNLM"/>
    </source>
</evidence>
<sequence>MPSKQNLSSMKMKRSTILHYWNNGYRSPATIENRPRSGRPRNITANDSIALGQLIRRNNETASKELAQQLLDSRGLAVSRWTVQRELKRLGYKSTLLYITPILTHEQRVARAQWAIKHQTTIGGEQYSQMKPANNCFEIPYVDGLKIQKLNIKGLVGYHSFNTIMGGPYYVQILQDYLIRNVRKQFGRHWRLQQDNDPKHNSRVAQQFLSKEVPKVIDWPSDSPDVNPIENLWAIIKRRVEKRKPTNLQELDMFLHEE</sequence>
<evidence type="ECO:0000259" key="1">
    <source>
        <dbReference type="Pfam" id="PF01498"/>
    </source>
</evidence>
<dbReference type="EMBL" id="CAJOBF010005573">
    <property type="protein sequence ID" value="CAF4179976.1"/>
    <property type="molecule type" value="Genomic_DNA"/>
</dbReference>
<name>A0A816SNP7_9BILA</name>
<organism evidence="3 6">
    <name type="scientific">Rotaria magnacalcarata</name>
    <dbReference type="NCBI Taxonomy" id="392030"/>
    <lineage>
        <taxon>Eukaryota</taxon>
        <taxon>Metazoa</taxon>
        <taxon>Spiralia</taxon>
        <taxon>Gnathifera</taxon>
        <taxon>Rotifera</taxon>
        <taxon>Eurotatoria</taxon>
        <taxon>Bdelloidea</taxon>
        <taxon>Philodinida</taxon>
        <taxon>Philodinidae</taxon>
        <taxon>Rotaria</taxon>
    </lineage>
</organism>
<dbReference type="Pfam" id="PF01498">
    <property type="entry name" value="HTH_Tnp_Tc3_2"/>
    <property type="match status" value="1"/>
</dbReference>
<proteinExistence type="predicted"/>
<dbReference type="GO" id="GO:0006313">
    <property type="term" value="P:DNA transposition"/>
    <property type="evidence" value="ECO:0007669"/>
    <property type="project" value="InterPro"/>
</dbReference>
<keyword evidence="7" id="KW-1185">Reference proteome</keyword>
<dbReference type="Gene3D" id="3.30.420.10">
    <property type="entry name" value="Ribonuclease H-like superfamily/Ribonuclease H"/>
    <property type="match status" value="1"/>
</dbReference>
<dbReference type="Pfam" id="PF13358">
    <property type="entry name" value="DDE_3"/>
    <property type="match status" value="1"/>
</dbReference>
<dbReference type="Proteomes" id="UP000663866">
    <property type="component" value="Unassembled WGS sequence"/>
</dbReference>
<dbReference type="GO" id="GO:0003677">
    <property type="term" value="F:DNA binding"/>
    <property type="evidence" value="ECO:0007669"/>
    <property type="project" value="InterPro"/>
</dbReference>
<dbReference type="Proteomes" id="UP000663842">
    <property type="component" value="Unassembled WGS sequence"/>
</dbReference>
<reference evidence="3" key="1">
    <citation type="submission" date="2021-02" db="EMBL/GenBank/DDBJ databases">
        <authorList>
            <person name="Nowell W R."/>
        </authorList>
    </citation>
    <scope>NUCLEOTIDE SEQUENCE</scope>
</reference>
<dbReference type="Proteomes" id="UP000663856">
    <property type="component" value="Unassembled WGS sequence"/>
</dbReference>
<comment type="caution">
    <text evidence="3">The sequence shown here is derived from an EMBL/GenBank/DDBJ whole genome shotgun (WGS) entry which is preliminary data.</text>
</comment>
<dbReference type="EMBL" id="CAJOBG010005395">
    <property type="protein sequence ID" value="CAF4151129.1"/>
    <property type="molecule type" value="Genomic_DNA"/>
</dbReference>
<evidence type="ECO:0000313" key="6">
    <source>
        <dbReference type="Proteomes" id="UP000663856"/>
    </source>
</evidence>
<evidence type="ECO:0000313" key="3">
    <source>
        <dbReference type="EMBL" id="CAF2090721.1"/>
    </source>
</evidence>
<dbReference type="EMBL" id="CAJNRF010007357">
    <property type="protein sequence ID" value="CAF2090721.1"/>
    <property type="molecule type" value="Genomic_DNA"/>
</dbReference>
<evidence type="ECO:0000313" key="7">
    <source>
        <dbReference type="Proteomes" id="UP000663866"/>
    </source>
</evidence>
<dbReference type="InterPro" id="IPR036397">
    <property type="entry name" value="RNaseH_sf"/>
</dbReference>
<feature type="domain" description="Tc1-like transposase DDE" evidence="2">
    <location>
        <begin position="178"/>
        <end position="251"/>
    </location>
</feature>
<gene>
    <name evidence="4" type="ORF">OVN521_LOCUS23598</name>
    <name evidence="5" type="ORF">UXM345_LOCUS26796</name>
    <name evidence="3" type="ORF">WKI299_LOCUS18083</name>
</gene>
<dbReference type="GO" id="GO:0015074">
    <property type="term" value="P:DNA integration"/>
    <property type="evidence" value="ECO:0007669"/>
    <property type="project" value="InterPro"/>
</dbReference>
<protein>
    <recommendedName>
        <fullName evidence="8">Transposase</fullName>
    </recommendedName>
</protein>
<feature type="domain" description="Transposase Tc1-like" evidence="1">
    <location>
        <begin position="53"/>
        <end position="119"/>
    </location>
</feature>
<dbReference type="InterPro" id="IPR002492">
    <property type="entry name" value="Transposase_Tc1-like"/>
</dbReference>
<dbReference type="InterPro" id="IPR038717">
    <property type="entry name" value="Tc1-like_DDE_dom"/>
</dbReference>
<evidence type="ECO:0000313" key="4">
    <source>
        <dbReference type="EMBL" id="CAF4151129.1"/>
    </source>
</evidence>
<evidence type="ECO:0000259" key="2">
    <source>
        <dbReference type="Pfam" id="PF13358"/>
    </source>
</evidence>
<dbReference type="AlphaFoldDB" id="A0A816SNP7"/>
<evidence type="ECO:0000313" key="5">
    <source>
        <dbReference type="EMBL" id="CAF4179976.1"/>
    </source>
</evidence>
<accession>A0A816SNP7</accession>